<evidence type="ECO:0000313" key="1">
    <source>
        <dbReference type="EMBL" id="AVO22609.1"/>
    </source>
</evidence>
<name>A0A2P1JTZ9_9CAUD</name>
<dbReference type="GeneID" id="55607770"/>
<proteinExistence type="predicted"/>
<dbReference type="EMBL" id="MG969427">
    <property type="protein sequence ID" value="AVO22609.1"/>
    <property type="molecule type" value="Genomic_DNA"/>
</dbReference>
<evidence type="ECO:0000313" key="2">
    <source>
        <dbReference type="Proteomes" id="UP000240948"/>
    </source>
</evidence>
<protein>
    <submittedName>
        <fullName evidence="1">Uncharacterized protein</fullName>
    </submittedName>
</protein>
<sequence>MNKFQNSVDIPDCYVWLTEGARNRPSLFKRYVIGYLKITHPELELIKIDGMKAVCKKK</sequence>
<organism evidence="1 2">
    <name type="scientific">Anoxybacillus phage A403</name>
    <dbReference type="NCBI Taxonomy" id="2099336"/>
    <lineage>
        <taxon>Viruses</taxon>
        <taxon>Duplodnaviria</taxon>
        <taxon>Heunggongvirae</taxon>
        <taxon>Uroviricota</taxon>
        <taxon>Caudoviricetes</taxon>
        <taxon>Tandoganvirus</taxon>
        <taxon>Tandoganvirus A403</taxon>
    </lineage>
</organism>
<keyword evidence="2" id="KW-1185">Reference proteome</keyword>
<dbReference type="KEGG" id="vg:55607770"/>
<dbReference type="RefSeq" id="YP_009837579.1">
    <property type="nucleotide sequence ID" value="NC_048701.1"/>
</dbReference>
<reference evidence="1 2" key="1">
    <citation type="submission" date="2018-02" db="EMBL/GenBank/DDBJ databases">
        <title>Identification and Molecular Characterization of a Novel Bacteriophage isolated from Anoxybacillus caldiproteolyticus.</title>
        <authorList>
            <person name="Sahin E."/>
            <person name="Karaca B."/>
            <person name="Gursoy G.E."/>
            <person name="Coleri Cihan A."/>
        </authorList>
    </citation>
    <scope>NUCLEOTIDE SEQUENCE [LARGE SCALE GENOMIC DNA]</scope>
</reference>
<accession>A0A2P1JTZ9</accession>
<dbReference type="Proteomes" id="UP000240948">
    <property type="component" value="Segment"/>
</dbReference>